<feature type="non-terminal residue" evidence="1">
    <location>
        <position position="209"/>
    </location>
</feature>
<organism evidence="1">
    <name type="scientific">Arion vulgaris</name>
    <dbReference type="NCBI Taxonomy" id="1028688"/>
    <lineage>
        <taxon>Eukaryota</taxon>
        <taxon>Metazoa</taxon>
        <taxon>Spiralia</taxon>
        <taxon>Lophotrochozoa</taxon>
        <taxon>Mollusca</taxon>
        <taxon>Gastropoda</taxon>
        <taxon>Heterobranchia</taxon>
        <taxon>Euthyneura</taxon>
        <taxon>Panpulmonata</taxon>
        <taxon>Eupulmonata</taxon>
        <taxon>Stylommatophora</taxon>
        <taxon>Helicina</taxon>
        <taxon>Arionoidea</taxon>
        <taxon>Arionidae</taxon>
        <taxon>Arion</taxon>
    </lineage>
</organism>
<accession>A0A0B6Z5K4</accession>
<reference evidence="1" key="1">
    <citation type="submission" date="2014-12" db="EMBL/GenBank/DDBJ databases">
        <title>Insight into the proteome of Arion vulgaris.</title>
        <authorList>
            <person name="Aradska J."/>
            <person name="Bulat T."/>
            <person name="Smidak R."/>
            <person name="Sarate P."/>
            <person name="Gangsoo J."/>
            <person name="Sialana F."/>
            <person name="Bilban M."/>
            <person name="Lubec G."/>
        </authorList>
    </citation>
    <scope>NUCLEOTIDE SEQUENCE</scope>
    <source>
        <tissue evidence="1">Skin</tissue>
    </source>
</reference>
<dbReference type="AlphaFoldDB" id="A0A0B6Z5K4"/>
<evidence type="ECO:0000313" key="1">
    <source>
        <dbReference type="EMBL" id="CEK62965.1"/>
    </source>
</evidence>
<gene>
    <name evidence="1" type="primary">ORF46678</name>
</gene>
<protein>
    <submittedName>
        <fullName evidence="1">Uncharacterized protein</fullName>
    </submittedName>
</protein>
<dbReference type="EMBL" id="HACG01016100">
    <property type="protein sequence ID" value="CEK62965.1"/>
    <property type="molecule type" value="Transcribed_RNA"/>
</dbReference>
<name>A0A0B6Z5K4_9EUPU</name>
<sequence length="209" mass="22882">QKHSKSAHPILSPIGASPSTIKDVKGFKGELADLINSTCGSNTNTPKKSQYSPHKVELCLKEEKIFDRLKPPKNGVLSRRNRFSLQVRKESESVPSLTSCFINGVKISPKVDRFPLRNGIKSEPLTPTNDKFDENNEKAAQKRLKALNRCLKNLTPTCGFRFPVLDSTHPSVASTIAGPVYSVHDSKRLMSTVSAAPLSTVSTVTNSKP</sequence>
<feature type="non-terminal residue" evidence="1">
    <location>
        <position position="1"/>
    </location>
</feature>
<proteinExistence type="predicted"/>